<protein>
    <recommendedName>
        <fullName evidence="3">N-acetyltransferase domain-containing protein</fullName>
    </recommendedName>
</protein>
<dbReference type="Gene3D" id="3.40.630.30">
    <property type="match status" value="1"/>
</dbReference>
<dbReference type="STRING" id="399736.SAMN04489720_1485"/>
<dbReference type="SUPFAM" id="SSF55729">
    <property type="entry name" value="Acyl-CoA N-acyltransferases (Nat)"/>
    <property type="match status" value="1"/>
</dbReference>
<dbReference type="OrthoDB" id="3239945at2"/>
<dbReference type="EMBL" id="LT629695">
    <property type="protein sequence ID" value="SDH51634.1"/>
    <property type="molecule type" value="Genomic_DNA"/>
</dbReference>
<dbReference type="Proteomes" id="UP000198822">
    <property type="component" value="Chromosome I"/>
</dbReference>
<gene>
    <name evidence="1" type="ORF">SAMN04489720_1485</name>
</gene>
<keyword evidence="2" id="KW-1185">Reference proteome</keyword>
<evidence type="ECO:0008006" key="3">
    <source>
        <dbReference type="Google" id="ProtNLM"/>
    </source>
</evidence>
<dbReference type="RefSeq" id="WP_092503802.1">
    <property type="nucleotide sequence ID" value="NZ_LT629695.1"/>
</dbReference>
<dbReference type="InterPro" id="IPR016181">
    <property type="entry name" value="Acyl_CoA_acyltransferase"/>
</dbReference>
<dbReference type="AlphaFoldDB" id="A0A1G8D283"/>
<sequence>MTQVAHTIEPLSVDTWDAFAGLVERHGGIFGGCWCTYFHDCPGRAPGYEGSRVAKRHLVEAGVAHAALVMVDGEAVAWAEFGTPAELPNIHHRKQYDAESDAVPDYRVTCIFVDKRFRRQGLARTALDGALGLIAAAGGGVVEGYPHEVGDKRMSNSFVYNGTRTMYEAAGFAFVRPKGLKNTVMRRAVAAA</sequence>
<proteinExistence type="predicted"/>
<evidence type="ECO:0000313" key="1">
    <source>
        <dbReference type="EMBL" id="SDH51634.1"/>
    </source>
</evidence>
<reference evidence="2" key="1">
    <citation type="submission" date="2016-10" db="EMBL/GenBank/DDBJ databases">
        <authorList>
            <person name="Varghese N."/>
            <person name="Submissions S."/>
        </authorList>
    </citation>
    <scope>NUCLEOTIDE SEQUENCE [LARGE SCALE GENOMIC DNA]</scope>
    <source>
        <strain evidence="2">DSM 22002</strain>
    </source>
</reference>
<name>A0A1G8D283_9MICO</name>
<evidence type="ECO:0000313" key="2">
    <source>
        <dbReference type="Proteomes" id="UP000198822"/>
    </source>
</evidence>
<organism evidence="1 2">
    <name type="scientific">Agrococcus jejuensis</name>
    <dbReference type="NCBI Taxonomy" id="399736"/>
    <lineage>
        <taxon>Bacteria</taxon>
        <taxon>Bacillati</taxon>
        <taxon>Actinomycetota</taxon>
        <taxon>Actinomycetes</taxon>
        <taxon>Micrococcales</taxon>
        <taxon>Microbacteriaceae</taxon>
        <taxon>Agrococcus</taxon>
    </lineage>
</organism>
<accession>A0A1G8D283</accession>